<accession>A0A1C2IJR5</accession>
<protein>
    <recommendedName>
        <fullName evidence="4">Glycosyltransferase 2-like domain-containing protein</fullName>
    </recommendedName>
</protein>
<dbReference type="PANTHER" id="PTHR43179:SF12">
    <property type="entry name" value="GALACTOFURANOSYLTRANSFERASE GLFT2"/>
    <property type="match status" value="1"/>
</dbReference>
<dbReference type="Gene3D" id="3.90.550.10">
    <property type="entry name" value="Spore Coat Polysaccharide Biosynthesis Protein SpsA, Chain A"/>
    <property type="match status" value="1"/>
</dbReference>
<dbReference type="GO" id="GO:0016757">
    <property type="term" value="F:glycosyltransferase activity"/>
    <property type="evidence" value="ECO:0007669"/>
    <property type="project" value="UniProtKB-KW"/>
</dbReference>
<dbReference type="InterPro" id="IPR006446">
    <property type="entry name" value="RhaTrfase"/>
</dbReference>
<proteinExistence type="inferred from homology"/>
<dbReference type="CDD" id="cd02526">
    <property type="entry name" value="GT2_RfbF_like"/>
    <property type="match status" value="1"/>
</dbReference>
<keyword evidence="3" id="KW-0808">Transferase</keyword>
<dbReference type="EMBL" id="LWSA01000028">
    <property type="protein sequence ID" value="OCX76212.1"/>
    <property type="molecule type" value="Genomic_DNA"/>
</dbReference>
<dbReference type="NCBIfam" id="TIGR01556">
    <property type="entry name" value="rhamnosyltran"/>
    <property type="match status" value="1"/>
</dbReference>
<dbReference type="InterPro" id="IPR029044">
    <property type="entry name" value="Nucleotide-diphossugar_trans"/>
</dbReference>
<name>A0A1C2IJR5_ACITH</name>
<keyword evidence="2" id="KW-0328">Glycosyltransferase</keyword>
<evidence type="ECO:0000256" key="3">
    <source>
        <dbReference type="ARBA" id="ARBA00022679"/>
    </source>
</evidence>
<dbReference type="InterPro" id="IPR001173">
    <property type="entry name" value="Glyco_trans_2-like"/>
</dbReference>
<comment type="caution">
    <text evidence="5">The sequence shown here is derived from an EMBL/GenBank/DDBJ whole genome shotgun (WGS) entry which is preliminary data.</text>
</comment>
<gene>
    <name evidence="5" type="ORF">A6P07_02655</name>
</gene>
<evidence type="ECO:0000313" key="5">
    <source>
        <dbReference type="EMBL" id="OCX76212.1"/>
    </source>
</evidence>
<feature type="domain" description="Glycosyltransferase 2-like" evidence="4">
    <location>
        <begin position="15"/>
        <end position="137"/>
    </location>
</feature>
<dbReference type="AlphaFoldDB" id="A0A1C2IJR5"/>
<dbReference type="RefSeq" id="WP_024893303.1">
    <property type="nucleotide sequence ID" value="NZ_LWRZ01000232.1"/>
</dbReference>
<evidence type="ECO:0000259" key="4">
    <source>
        <dbReference type="Pfam" id="PF00535"/>
    </source>
</evidence>
<dbReference type="Proteomes" id="UP000094893">
    <property type="component" value="Unassembled WGS sequence"/>
</dbReference>
<reference evidence="5 6" key="1">
    <citation type="journal article" date="2016" name="Int. J. Mol. Sci.">
        <title>Comparative genomics of the extreme acidophile Acidithiobacillus thiooxidans reveals intraspecific divergence and niche adaptation.</title>
        <authorList>
            <person name="Zhang X."/>
            <person name="Feng X."/>
            <person name="Tao J."/>
            <person name="Ma L."/>
            <person name="Xiao Y."/>
            <person name="Liang Y."/>
            <person name="Liu X."/>
            <person name="Yin H."/>
        </authorList>
    </citation>
    <scope>NUCLEOTIDE SEQUENCE [LARGE SCALE GENOMIC DNA]</scope>
    <source>
        <strain evidence="5 6">A02</strain>
    </source>
</reference>
<comment type="similarity">
    <text evidence="1">Belongs to the glycosyltransferase 2 family.</text>
</comment>
<sequence>MQKRKLSDICMSICAIIVTYNPDVSMLLTLIESVDKQVDVLCIVDNGSSADFYLNFPFDYISNFKFIKLEDNFGLGTALNKGIELARKLGMEFVLFLDQDSICSQGMVSCLVKHYKECTLLKVAEIGPRFIDINNSNISQHVNYRTLRVGHIPCPEKLSVVQTDVLITSGSLIPIHVLDFVGPMDESLFIDHIDTEWCLRAKSKGYVLLGDCEALMSHNLGEYRKRIWFIYWREVPVHKAFRYYYIFRNSVLLYHRKYVPWSWIRIDLIRLIEIFGFTLLFGPYRLDKITMMFQGIRDAFLGKTGKLPSCQNRNSDS</sequence>
<dbReference type="SUPFAM" id="SSF53448">
    <property type="entry name" value="Nucleotide-diphospho-sugar transferases"/>
    <property type="match status" value="1"/>
</dbReference>
<dbReference type="PANTHER" id="PTHR43179">
    <property type="entry name" value="RHAMNOSYLTRANSFERASE WBBL"/>
    <property type="match status" value="1"/>
</dbReference>
<evidence type="ECO:0000256" key="2">
    <source>
        <dbReference type="ARBA" id="ARBA00022676"/>
    </source>
</evidence>
<organism evidence="5 6">
    <name type="scientific">Acidithiobacillus thiooxidans</name>
    <name type="common">Thiobacillus thiooxidans</name>
    <dbReference type="NCBI Taxonomy" id="930"/>
    <lineage>
        <taxon>Bacteria</taxon>
        <taxon>Pseudomonadati</taxon>
        <taxon>Pseudomonadota</taxon>
        <taxon>Acidithiobacillia</taxon>
        <taxon>Acidithiobacillales</taxon>
        <taxon>Acidithiobacillaceae</taxon>
        <taxon>Acidithiobacillus</taxon>
    </lineage>
</organism>
<evidence type="ECO:0000256" key="1">
    <source>
        <dbReference type="ARBA" id="ARBA00006739"/>
    </source>
</evidence>
<dbReference type="Pfam" id="PF00535">
    <property type="entry name" value="Glycos_transf_2"/>
    <property type="match status" value="1"/>
</dbReference>
<evidence type="ECO:0000313" key="6">
    <source>
        <dbReference type="Proteomes" id="UP000094893"/>
    </source>
</evidence>